<evidence type="ECO:0000256" key="10">
    <source>
        <dbReference type="ARBA" id="ARBA00023077"/>
    </source>
</evidence>
<dbReference type="InterPro" id="IPR036942">
    <property type="entry name" value="Beta-barrel_TonB_sf"/>
</dbReference>
<name>A0A1G6J7V0_9GAMM</name>
<evidence type="ECO:0000259" key="17">
    <source>
        <dbReference type="Pfam" id="PF00593"/>
    </source>
</evidence>
<keyword evidence="7 16" id="KW-0732">Signal</keyword>
<keyword evidence="3 14" id="KW-0813">Transport</keyword>
<dbReference type="STRING" id="1219383.SAMN05421733_11057"/>
<evidence type="ECO:0000256" key="1">
    <source>
        <dbReference type="ARBA" id="ARBA00004571"/>
    </source>
</evidence>
<evidence type="ECO:0000256" key="11">
    <source>
        <dbReference type="ARBA" id="ARBA00023136"/>
    </source>
</evidence>
<reference evidence="20" key="1">
    <citation type="submission" date="2016-09" db="EMBL/GenBank/DDBJ databases">
        <authorList>
            <person name="Varghese N."/>
            <person name="Submissions S."/>
        </authorList>
    </citation>
    <scope>NUCLEOTIDE SEQUENCE [LARGE SCALE GENOMIC DNA]</scope>
    <source>
        <strain evidence="20">ANC 4422</strain>
    </source>
</reference>
<dbReference type="GO" id="GO:0015344">
    <property type="term" value="F:siderophore uptake transmembrane transporter activity"/>
    <property type="evidence" value="ECO:0007669"/>
    <property type="project" value="TreeGrafter"/>
</dbReference>
<feature type="chain" id="PRO_5017393119" evidence="16">
    <location>
        <begin position="46"/>
        <end position="775"/>
    </location>
</feature>
<keyword evidence="20" id="KW-1185">Reference proteome</keyword>
<gene>
    <name evidence="19" type="ORF">SAMN05421733_11057</name>
</gene>
<dbReference type="PROSITE" id="PS52016">
    <property type="entry name" value="TONB_DEPENDENT_REC_3"/>
    <property type="match status" value="1"/>
</dbReference>
<feature type="domain" description="TonB-dependent receptor-like beta-barrel" evidence="17">
    <location>
        <begin position="255"/>
        <end position="745"/>
    </location>
</feature>
<dbReference type="Gene3D" id="2.40.170.20">
    <property type="entry name" value="TonB-dependent receptor, beta-barrel domain"/>
    <property type="match status" value="1"/>
</dbReference>
<dbReference type="PANTHER" id="PTHR32552">
    <property type="entry name" value="FERRICHROME IRON RECEPTOR-RELATED"/>
    <property type="match status" value="1"/>
</dbReference>
<dbReference type="AlphaFoldDB" id="A0A1G6J7V0"/>
<keyword evidence="4 14" id="KW-1134">Transmembrane beta strand</keyword>
<evidence type="ECO:0000313" key="20">
    <source>
        <dbReference type="Proteomes" id="UP000242501"/>
    </source>
</evidence>
<evidence type="ECO:0000256" key="14">
    <source>
        <dbReference type="PROSITE-ProRule" id="PRU01360"/>
    </source>
</evidence>
<keyword evidence="12 19" id="KW-0675">Receptor</keyword>
<keyword evidence="10 15" id="KW-0798">TonB box</keyword>
<comment type="subcellular location">
    <subcellularLocation>
        <location evidence="1 14">Cell outer membrane</location>
        <topology evidence="1 14">Multi-pass membrane protein</topology>
    </subcellularLocation>
</comment>
<keyword evidence="8" id="KW-0408">Iron</keyword>
<dbReference type="CDD" id="cd01347">
    <property type="entry name" value="ligand_gated_channel"/>
    <property type="match status" value="1"/>
</dbReference>
<dbReference type="PANTHER" id="PTHR32552:SF89">
    <property type="entry name" value="CATECHOLATE SIDEROPHORE RECEPTOR FIU"/>
    <property type="match status" value="1"/>
</dbReference>
<organism evidence="19 20">
    <name type="scientific">Acinetobacter boissieri</name>
    <dbReference type="NCBI Taxonomy" id="1219383"/>
    <lineage>
        <taxon>Bacteria</taxon>
        <taxon>Pseudomonadati</taxon>
        <taxon>Pseudomonadota</taxon>
        <taxon>Gammaproteobacteria</taxon>
        <taxon>Moraxellales</taxon>
        <taxon>Moraxellaceae</taxon>
        <taxon>Acinetobacter</taxon>
    </lineage>
</organism>
<evidence type="ECO:0000256" key="7">
    <source>
        <dbReference type="ARBA" id="ARBA00022729"/>
    </source>
</evidence>
<accession>A0A1G6J7V0</accession>
<dbReference type="GO" id="GO:0038023">
    <property type="term" value="F:signaling receptor activity"/>
    <property type="evidence" value="ECO:0007669"/>
    <property type="project" value="InterPro"/>
</dbReference>
<evidence type="ECO:0000256" key="2">
    <source>
        <dbReference type="ARBA" id="ARBA00009810"/>
    </source>
</evidence>
<evidence type="ECO:0000259" key="18">
    <source>
        <dbReference type="Pfam" id="PF07715"/>
    </source>
</evidence>
<protein>
    <submittedName>
        <fullName evidence="19">Catecholate siderophore receptor</fullName>
    </submittedName>
</protein>
<dbReference type="InterPro" id="IPR010105">
    <property type="entry name" value="TonB_sidphr_rcpt"/>
</dbReference>
<dbReference type="EMBL" id="FMYL01000010">
    <property type="protein sequence ID" value="SDC14858.1"/>
    <property type="molecule type" value="Genomic_DNA"/>
</dbReference>
<keyword evidence="5" id="KW-0410">Iron transport</keyword>
<dbReference type="Gene3D" id="2.170.130.10">
    <property type="entry name" value="TonB-dependent receptor, plug domain"/>
    <property type="match status" value="1"/>
</dbReference>
<evidence type="ECO:0000256" key="4">
    <source>
        <dbReference type="ARBA" id="ARBA00022452"/>
    </source>
</evidence>
<evidence type="ECO:0000256" key="15">
    <source>
        <dbReference type="RuleBase" id="RU003357"/>
    </source>
</evidence>
<evidence type="ECO:0000256" key="16">
    <source>
        <dbReference type="SAM" id="SignalP"/>
    </source>
</evidence>
<dbReference type="InterPro" id="IPR012910">
    <property type="entry name" value="Plug_dom"/>
</dbReference>
<dbReference type="InterPro" id="IPR037066">
    <property type="entry name" value="Plug_dom_sf"/>
</dbReference>
<dbReference type="SUPFAM" id="SSF56935">
    <property type="entry name" value="Porins"/>
    <property type="match status" value="1"/>
</dbReference>
<sequence>MIIIYHTTTPIQGYTSIMSFIKARKKIVSSTIVSSLSLVAGASFAQDTTTLSTIDAHAAIETPSTPSYTTAKSANSKYVAPLINTPKSVDVISQKLLQDTNSNSLTQALQNTPGITLAAGEGGTPFTDIPYIRGYSAQSSIYVDGVKNATSQNRDMFDVEQVEVTKGSSSALSGGGGAGGSINLITKQAHAGDQYEGTIAGGTANYRHISLDANKDFGDGMAGRVVIMGHQNDKPGEKNGAEYNRVGIAPSFTFGLGTPTRGTLSYYYLQSDDLPDAGIPFPVTGGAPYAVAKGTYYGWRNRDFDRRQNQVGTFKLEHDFTDSLNLSNTFTYNRSTTNYIATNPDDSSGNIAKYGTIFRRAVSRISDTNAYSDQMALSGKFNTGNIKHNFSTGADWSYQSTNMGIYSFNGFNPSTGLDIQDQSHNIINGKGESCQYSSYGYCTTLYNPTPYDSYSDTATAVKGYSTTRSRSVGLYALDSIEFSSQWLLNLGLRWDKFNTDVKYNYPLTLRGVQYSAGQRYASDTDFFSYQAGLIYKPTENGSIYTSFATSANPVGVDQGDGSDSITTNNQANDLKPEEARTYEIGTKWNILNNKANVTAAVFRTEKQNTRIQVDTTGYANVGTSRVNGFELGLTGDLTDKWNIATGYSYLDSKLTRASAYDAKSLAGQGKALPFVSKNSATLWSTYKITSKFIIGAGAQYNDKSVVSYLANSNTPKYVPAYTVYNAMFKYKVTDNVNLQLNINNLTDKLYFSNAHYHYAMQADGRNAVLAINFKY</sequence>
<keyword evidence="6 14" id="KW-0812">Transmembrane</keyword>
<dbReference type="GO" id="GO:0015891">
    <property type="term" value="P:siderophore transport"/>
    <property type="evidence" value="ECO:0007669"/>
    <property type="project" value="InterPro"/>
</dbReference>
<evidence type="ECO:0000256" key="13">
    <source>
        <dbReference type="ARBA" id="ARBA00023237"/>
    </source>
</evidence>
<evidence type="ECO:0000256" key="5">
    <source>
        <dbReference type="ARBA" id="ARBA00022496"/>
    </source>
</evidence>
<dbReference type="GO" id="GO:0009279">
    <property type="term" value="C:cell outer membrane"/>
    <property type="evidence" value="ECO:0007669"/>
    <property type="project" value="UniProtKB-SubCell"/>
</dbReference>
<proteinExistence type="inferred from homology"/>
<evidence type="ECO:0000313" key="19">
    <source>
        <dbReference type="EMBL" id="SDC14858.1"/>
    </source>
</evidence>
<evidence type="ECO:0000256" key="6">
    <source>
        <dbReference type="ARBA" id="ARBA00022692"/>
    </source>
</evidence>
<keyword evidence="9" id="KW-0406">Ion transport</keyword>
<dbReference type="NCBIfam" id="TIGR01783">
    <property type="entry name" value="TonB-siderophor"/>
    <property type="match status" value="1"/>
</dbReference>
<dbReference type="Proteomes" id="UP000242501">
    <property type="component" value="Unassembled WGS sequence"/>
</dbReference>
<evidence type="ECO:0000256" key="12">
    <source>
        <dbReference type="ARBA" id="ARBA00023170"/>
    </source>
</evidence>
<feature type="signal peptide" evidence="16">
    <location>
        <begin position="1"/>
        <end position="45"/>
    </location>
</feature>
<dbReference type="InterPro" id="IPR039426">
    <property type="entry name" value="TonB-dep_rcpt-like"/>
</dbReference>
<dbReference type="Pfam" id="PF00593">
    <property type="entry name" value="TonB_dep_Rec_b-barrel"/>
    <property type="match status" value="1"/>
</dbReference>
<dbReference type="Pfam" id="PF07715">
    <property type="entry name" value="Plug"/>
    <property type="match status" value="1"/>
</dbReference>
<keyword evidence="11 14" id="KW-0472">Membrane</keyword>
<evidence type="ECO:0000256" key="9">
    <source>
        <dbReference type="ARBA" id="ARBA00023065"/>
    </source>
</evidence>
<evidence type="ECO:0000256" key="8">
    <source>
        <dbReference type="ARBA" id="ARBA00023004"/>
    </source>
</evidence>
<keyword evidence="13 14" id="KW-0998">Cell outer membrane</keyword>
<dbReference type="InterPro" id="IPR000531">
    <property type="entry name" value="Beta-barrel_TonB"/>
</dbReference>
<feature type="domain" description="TonB-dependent receptor plug" evidence="18">
    <location>
        <begin position="82"/>
        <end position="180"/>
    </location>
</feature>
<comment type="similarity">
    <text evidence="2 14 15">Belongs to the TonB-dependent receptor family.</text>
</comment>
<evidence type="ECO:0000256" key="3">
    <source>
        <dbReference type="ARBA" id="ARBA00022448"/>
    </source>
</evidence>